<feature type="region of interest" description="Disordered" evidence="2">
    <location>
        <begin position="223"/>
        <end position="242"/>
    </location>
</feature>
<feature type="region of interest" description="Disordered" evidence="2">
    <location>
        <begin position="1"/>
        <end position="82"/>
    </location>
</feature>
<evidence type="ECO:0000256" key="3">
    <source>
        <dbReference type="SAM" id="Phobius"/>
    </source>
</evidence>
<evidence type="ECO:0000256" key="1">
    <source>
        <dbReference type="SAM" id="Coils"/>
    </source>
</evidence>
<feature type="region of interest" description="Disordered" evidence="2">
    <location>
        <begin position="583"/>
        <end position="627"/>
    </location>
</feature>
<feature type="region of interest" description="Disordered" evidence="2">
    <location>
        <begin position="268"/>
        <end position="309"/>
    </location>
</feature>
<feature type="coiled-coil region" evidence="1">
    <location>
        <begin position="509"/>
        <end position="536"/>
    </location>
</feature>
<feature type="transmembrane region" description="Helical" evidence="3">
    <location>
        <begin position="635"/>
        <end position="657"/>
    </location>
</feature>
<dbReference type="AlphaFoldDB" id="A0A8B7MTR2"/>
<protein>
    <submittedName>
        <fullName evidence="5">Uncharacterized protein LOC103705346 isoform X2</fullName>
    </submittedName>
    <submittedName>
        <fullName evidence="6">Uncharacterized protein LOC103705346 isoform X3</fullName>
    </submittedName>
</protein>
<dbReference type="GeneID" id="103705346"/>
<reference evidence="5 6" key="1">
    <citation type="submission" date="2025-04" db="UniProtKB">
        <authorList>
            <consortium name="RefSeq"/>
        </authorList>
    </citation>
    <scope>IDENTIFICATION</scope>
    <source>
        <tissue evidence="5 6">Young leaves</tissue>
    </source>
</reference>
<dbReference type="PANTHER" id="PTHR34775">
    <property type="entry name" value="TRANSMEMBRANE PROTEIN"/>
    <property type="match status" value="1"/>
</dbReference>
<dbReference type="RefSeq" id="XP_017697810.2">
    <property type="nucleotide sequence ID" value="XM_017842321.2"/>
</dbReference>
<keyword evidence="3" id="KW-0472">Membrane</keyword>
<evidence type="ECO:0000256" key="2">
    <source>
        <dbReference type="SAM" id="MobiDB-lite"/>
    </source>
</evidence>
<dbReference type="RefSeq" id="XP_017697811.2">
    <property type="nucleotide sequence ID" value="XM_017842322.2"/>
</dbReference>
<accession>A0A8B7MTR2</accession>
<evidence type="ECO:0000313" key="6">
    <source>
        <dbReference type="RefSeq" id="XP_017697811.2"/>
    </source>
</evidence>
<sequence>MATRCLSPNPSRPLNLNPKTPDSSGSSIRKSTNSNPFKASNPSDVPQRNSGSKSGAVPSSPRSSFEQKENERDLNCSKTARVRSPVMPCLKGVKNFMAPTISTTSKAIAASPKRRILAERNEVVRSSLTSVSDPHESLAMEEVVSKPQLGCAPHTLHHDAANFSKVPSEELGSKDSVPKSETAFGFQEVSDGAGSTKVDLEVKNLQPVIASSFSPSPAIAPLDADPSLPPYDPKTNYLSPRPQFLRYRPNHRIEHYLSKEGHLLDIGDGKQLEDSFPSESCEATSSRTEEVQSSDSQKDSEEVSSSNEVEVMRATDATLVSETEFIPDSNGKHTKSRSFVKFKFIALLLVLLIPFLLVPSSDSPILSSTSASSVSKAPALWFFEVLPFRNHLTASSMNLQELTRSLGKWSINSFSYYTTVASLPKEEEFSLLYVANLTTALVIDEGLEKYEQFIGTTEMEQAPKKSMGEESHEGHEIERKIEVEDSGAAQDNDAEYETARMETKRSEDLREHIMELDEEKIETTELQEDLKEDNNAVEFEMVDNVEGDATKDMAQGGNIQGIEDQKNIEVDVCLSHDLVTETGTVDSEEDGGDFSFPSQTKPADFDGHPVVGSKHQISSSPKSEDSTIYGPEYELSVPLALGVFLAAAVLAASLVFLHMKHKHTATVATLAKLPPPNKLISTSISGSSENNKRRSYYQSPVDVEMVGDSGPSEVSTSLCNSSFSGRGRTKRANEEENLSNERKLRRDSAVSSSSYGSFTTYEKLSAKKGSRDEEEAMTPVRRSSRIRNQIRSP</sequence>
<gene>
    <name evidence="5 6" type="primary">LOC103705346</name>
</gene>
<name>A0A8B7MTR2_PHODC</name>
<organism evidence="4 6">
    <name type="scientific">Phoenix dactylifera</name>
    <name type="common">Date palm</name>
    <dbReference type="NCBI Taxonomy" id="42345"/>
    <lineage>
        <taxon>Eukaryota</taxon>
        <taxon>Viridiplantae</taxon>
        <taxon>Streptophyta</taxon>
        <taxon>Embryophyta</taxon>
        <taxon>Tracheophyta</taxon>
        <taxon>Spermatophyta</taxon>
        <taxon>Magnoliopsida</taxon>
        <taxon>Liliopsida</taxon>
        <taxon>Arecaceae</taxon>
        <taxon>Coryphoideae</taxon>
        <taxon>Phoeniceae</taxon>
        <taxon>Phoenix</taxon>
    </lineage>
</organism>
<feature type="region of interest" description="Disordered" evidence="2">
    <location>
        <begin position="460"/>
        <end position="493"/>
    </location>
</feature>
<evidence type="ECO:0000313" key="4">
    <source>
        <dbReference type="Proteomes" id="UP000228380"/>
    </source>
</evidence>
<keyword evidence="3" id="KW-0812">Transmembrane</keyword>
<feature type="compositionally biased region" description="Low complexity" evidence="2">
    <location>
        <begin position="1"/>
        <end position="18"/>
    </location>
</feature>
<keyword evidence="3" id="KW-1133">Transmembrane helix</keyword>
<keyword evidence="4" id="KW-1185">Reference proteome</keyword>
<feature type="compositionally biased region" description="Basic and acidic residues" evidence="2">
    <location>
        <begin position="461"/>
        <end position="483"/>
    </location>
</feature>
<feature type="compositionally biased region" description="Polar residues" evidence="2">
    <location>
        <begin position="749"/>
        <end position="762"/>
    </location>
</feature>
<feature type="compositionally biased region" description="Basic and acidic residues" evidence="2">
    <location>
        <begin position="731"/>
        <end position="748"/>
    </location>
</feature>
<proteinExistence type="predicted"/>
<keyword evidence="1" id="KW-0175">Coiled coil</keyword>
<feature type="region of interest" description="Disordered" evidence="2">
    <location>
        <begin position="706"/>
        <end position="793"/>
    </location>
</feature>
<feature type="compositionally biased region" description="Polar residues" evidence="2">
    <location>
        <begin position="712"/>
        <end position="724"/>
    </location>
</feature>
<evidence type="ECO:0000313" key="5">
    <source>
        <dbReference type="RefSeq" id="XP_017697810.2"/>
    </source>
</evidence>
<feature type="compositionally biased region" description="Polar residues" evidence="2">
    <location>
        <begin position="20"/>
        <end position="53"/>
    </location>
</feature>
<feature type="compositionally biased region" description="Basic and acidic residues" evidence="2">
    <location>
        <begin position="65"/>
        <end position="75"/>
    </location>
</feature>
<dbReference type="Proteomes" id="UP000228380">
    <property type="component" value="Unplaced"/>
</dbReference>
<dbReference type="PANTHER" id="PTHR34775:SF4">
    <property type="entry name" value="TRANSMEMBRANE PROTEIN"/>
    <property type="match status" value="1"/>
</dbReference>
<feature type="compositionally biased region" description="Polar residues" evidence="2">
    <location>
        <begin position="277"/>
        <end position="295"/>
    </location>
</feature>